<dbReference type="GO" id="GO:0005886">
    <property type="term" value="C:plasma membrane"/>
    <property type="evidence" value="ECO:0007669"/>
    <property type="project" value="UniProtKB-SubCell"/>
</dbReference>
<evidence type="ECO:0000256" key="1">
    <source>
        <dbReference type="ARBA" id="ARBA00004651"/>
    </source>
</evidence>
<reference evidence="10" key="1">
    <citation type="submission" date="2020-10" db="EMBL/GenBank/DDBJ databases">
        <authorList>
            <person name="Gilroy R."/>
        </authorList>
    </citation>
    <scope>NUCLEOTIDE SEQUENCE</scope>
    <source>
        <strain evidence="10">CHK33-4379</strain>
    </source>
</reference>
<sequence length="454" mass="50057">MRLFSDQKYNKIFRYCLAFTLLTILIIAVIFQWDRASGLMANIVRIFEPVIWGAVIAFIMNPIMHATEGFLQKRVFRKKPRPRLSRALGIIVASIVIIAVIAAVILSIIPEIISNIPGIYDGLVNDIIPDIQSWITRQLESNPSIAAIINNELNDITISIRQLVSSLVPQLTSLLASLLSFANSVKNFLFGFILAIYFLFSKESLQTQTKKAIVAIFSEKVYHKIFSLTSNTNHVFLNFIYGKIIDSTIIGIICAICMLIFGMPYVMIISLIIGITNIIPVFGPFIGAIPSAVLVLIAEPRKVIWFILFVIALQQLDGNVIGPKILGDKIGLPSFWVLFSILVCSSMFGFVGMIIGVPLFAVIFDILNAVFNNRLKKKNMPVDDDYYSMAGVNIGTVTNSPPEAIIDERASNSESVGADGCSASETPEASGEAGSVAVRTGSRLRNIFSRRKNK</sequence>
<dbReference type="AlphaFoldDB" id="A0A9D1GUP5"/>
<evidence type="ECO:0000256" key="8">
    <source>
        <dbReference type="SAM" id="MobiDB-lite"/>
    </source>
</evidence>
<comment type="caution">
    <text evidence="10">The sequence shown here is derived from an EMBL/GenBank/DDBJ whole genome shotgun (WGS) entry which is preliminary data.</text>
</comment>
<keyword evidence="7 9" id="KW-0472">Membrane</keyword>
<evidence type="ECO:0000256" key="4">
    <source>
        <dbReference type="ARBA" id="ARBA00022475"/>
    </source>
</evidence>
<evidence type="ECO:0000256" key="3">
    <source>
        <dbReference type="ARBA" id="ARBA00022448"/>
    </source>
</evidence>
<feature type="transmembrane region" description="Helical" evidence="9">
    <location>
        <begin position="84"/>
        <end position="109"/>
    </location>
</feature>
<keyword evidence="3" id="KW-0813">Transport</keyword>
<organism evidence="10 11">
    <name type="scientific">Candidatus Faeciplasma pullistercoris</name>
    <dbReference type="NCBI Taxonomy" id="2840800"/>
    <lineage>
        <taxon>Bacteria</taxon>
        <taxon>Bacillati</taxon>
        <taxon>Bacillota</taxon>
        <taxon>Clostridia</taxon>
        <taxon>Eubacteriales</taxon>
        <taxon>Oscillospiraceae</taxon>
        <taxon>Oscillospiraceae incertae sedis</taxon>
        <taxon>Candidatus Faeciplasma</taxon>
    </lineage>
</organism>
<dbReference type="InterPro" id="IPR002549">
    <property type="entry name" value="AI-2E-like"/>
</dbReference>
<dbReference type="PANTHER" id="PTHR21716">
    <property type="entry name" value="TRANSMEMBRANE PROTEIN"/>
    <property type="match status" value="1"/>
</dbReference>
<evidence type="ECO:0000256" key="2">
    <source>
        <dbReference type="ARBA" id="ARBA00009773"/>
    </source>
</evidence>
<gene>
    <name evidence="10" type="ORF">IAC39_06805</name>
</gene>
<feature type="transmembrane region" description="Helical" evidence="9">
    <location>
        <begin position="43"/>
        <end position="63"/>
    </location>
</feature>
<evidence type="ECO:0000256" key="9">
    <source>
        <dbReference type="SAM" id="Phobius"/>
    </source>
</evidence>
<evidence type="ECO:0000313" key="11">
    <source>
        <dbReference type="Proteomes" id="UP000824136"/>
    </source>
</evidence>
<name>A0A9D1GUP5_9FIRM</name>
<reference evidence="10" key="2">
    <citation type="journal article" date="2021" name="PeerJ">
        <title>Extensive microbial diversity within the chicken gut microbiome revealed by metagenomics and culture.</title>
        <authorList>
            <person name="Gilroy R."/>
            <person name="Ravi A."/>
            <person name="Getino M."/>
            <person name="Pursley I."/>
            <person name="Horton D.L."/>
            <person name="Alikhan N.F."/>
            <person name="Baker D."/>
            <person name="Gharbi K."/>
            <person name="Hall N."/>
            <person name="Watson M."/>
            <person name="Adriaenssens E.M."/>
            <person name="Foster-Nyarko E."/>
            <person name="Jarju S."/>
            <person name="Secka A."/>
            <person name="Antonio M."/>
            <person name="Oren A."/>
            <person name="Chaudhuri R.R."/>
            <person name="La Ragione R."/>
            <person name="Hildebrand F."/>
            <person name="Pallen M.J."/>
        </authorList>
    </citation>
    <scope>NUCLEOTIDE SEQUENCE</scope>
    <source>
        <strain evidence="10">CHK33-4379</strain>
    </source>
</reference>
<dbReference type="Proteomes" id="UP000824136">
    <property type="component" value="Unassembled WGS sequence"/>
</dbReference>
<keyword evidence="5 9" id="KW-0812">Transmembrane</keyword>
<dbReference type="Pfam" id="PF01594">
    <property type="entry name" value="AI-2E_transport"/>
    <property type="match status" value="1"/>
</dbReference>
<feature type="transmembrane region" description="Helical" evidence="9">
    <location>
        <begin position="249"/>
        <end position="272"/>
    </location>
</feature>
<keyword evidence="4" id="KW-1003">Cell membrane</keyword>
<feature type="transmembrane region" description="Helical" evidence="9">
    <location>
        <begin position="12"/>
        <end position="31"/>
    </location>
</feature>
<feature type="region of interest" description="Disordered" evidence="8">
    <location>
        <begin position="412"/>
        <end position="437"/>
    </location>
</feature>
<protein>
    <submittedName>
        <fullName evidence="10">AI-2E family transporter</fullName>
    </submittedName>
</protein>
<proteinExistence type="inferred from homology"/>
<feature type="transmembrane region" description="Helical" evidence="9">
    <location>
        <begin position="334"/>
        <end position="367"/>
    </location>
</feature>
<dbReference type="PANTHER" id="PTHR21716:SF53">
    <property type="entry name" value="PERMEASE PERM-RELATED"/>
    <property type="match status" value="1"/>
</dbReference>
<feature type="transmembrane region" description="Helical" evidence="9">
    <location>
        <begin position="174"/>
        <end position="200"/>
    </location>
</feature>
<evidence type="ECO:0000256" key="7">
    <source>
        <dbReference type="ARBA" id="ARBA00023136"/>
    </source>
</evidence>
<dbReference type="EMBL" id="DVLL01000021">
    <property type="protein sequence ID" value="HIT59404.1"/>
    <property type="molecule type" value="Genomic_DNA"/>
</dbReference>
<comment type="subcellular location">
    <subcellularLocation>
        <location evidence="1">Cell membrane</location>
        <topology evidence="1">Multi-pass membrane protein</topology>
    </subcellularLocation>
</comment>
<keyword evidence="6 9" id="KW-1133">Transmembrane helix</keyword>
<feature type="transmembrane region" description="Helical" evidence="9">
    <location>
        <begin position="304"/>
        <end position="322"/>
    </location>
</feature>
<accession>A0A9D1GUP5</accession>
<evidence type="ECO:0000256" key="5">
    <source>
        <dbReference type="ARBA" id="ARBA00022692"/>
    </source>
</evidence>
<feature type="transmembrane region" description="Helical" evidence="9">
    <location>
        <begin position="278"/>
        <end position="297"/>
    </location>
</feature>
<evidence type="ECO:0000256" key="6">
    <source>
        <dbReference type="ARBA" id="ARBA00022989"/>
    </source>
</evidence>
<comment type="similarity">
    <text evidence="2">Belongs to the autoinducer-2 exporter (AI-2E) (TC 2.A.86) family.</text>
</comment>
<dbReference type="GO" id="GO:0055085">
    <property type="term" value="P:transmembrane transport"/>
    <property type="evidence" value="ECO:0007669"/>
    <property type="project" value="TreeGrafter"/>
</dbReference>
<evidence type="ECO:0000313" key="10">
    <source>
        <dbReference type="EMBL" id="HIT59404.1"/>
    </source>
</evidence>